<dbReference type="InterPro" id="IPR000504">
    <property type="entry name" value="RRM_dom"/>
</dbReference>
<dbReference type="InterPro" id="IPR036869">
    <property type="entry name" value="J_dom_sf"/>
</dbReference>
<feature type="region of interest" description="Disordered" evidence="1">
    <location>
        <begin position="92"/>
        <end position="124"/>
    </location>
</feature>
<evidence type="ECO:0000313" key="3">
    <source>
        <dbReference type="EMBL" id="CAD6201879.1"/>
    </source>
</evidence>
<dbReference type="InterPro" id="IPR035979">
    <property type="entry name" value="RBD_domain_sf"/>
</dbReference>
<dbReference type="GO" id="GO:0003723">
    <property type="term" value="F:RNA binding"/>
    <property type="evidence" value="ECO:0007669"/>
    <property type="project" value="InterPro"/>
</dbReference>
<evidence type="ECO:0000313" key="4">
    <source>
        <dbReference type="Proteomes" id="UP000604825"/>
    </source>
</evidence>
<feature type="region of interest" description="Disordered" evidence="1">
    <location>
        <begin position="147"/>
        <end position="174"/>
    </location>
</feature>
<dbReference type="Pfam" id="PF00076">
    <property type="entry name" value="RRM_1"/>
    <property type="match status" value="1"/>
</dbReference>
<accession>A0A811M8A4</accession>
<feature type="compositionally biased region" description="Low complexity" evidence="1">
    <location>
        <begin position="147"/>
        <end position="156"/>
    </location>
</feature>
<dbReference type="CDD" id="cd06257">
    <property type="entry name" value="DnaJ"/>
    <property type="match status" value="1"/>
</dbReference>
<dbReference type="SUPFAM" id="SSF46565">
    <property type="entry name" value="Chaperone J-domain"/>
    <property type="match status" value="1"/>
</dbReference>
<feature type="domain" description="J" evidence="2">
    <location>
        <begin position="12"/>
        <end position="82"/>
    </location>
</feature>
<dbReference type="PANTHER" id="PTHR45098">
    <property type="entry name" value="DNAJ DOMAIN CONTAINING PROTEIN, EXPRESSED"/>
    <property type="match status" value="1"/>
</dbReference>
<dbReference type="PROSITE" id="PS50076">
    <property type="entry name" value="DNAJ_2"/>
    <property type="match status" value="1"/>
</dbReference>
<reference evidence="3" key="1">
    <citation type="submission" date="2020-10" db="EMBL/GenBank/DDBJ databases">
        <authorList>
            <person name="Han B."/>
            <person name="Lu T."/>
            <person name="Zhao Q."/>
            <person name="Huang X."/>
            <person name="Zhao Y."/>
        </authorList>
    </citation>
    <scope>NUCLEOTIDE SEQUENCE</scope>
</reference>
<dbReference type="GO" id="GO:0005783">
    <property type="term" value="C:endoplasmic reticulum"/>
    <property type="evidence" value="ECO:0007669"/>
    <property type="project" value="UniProtKB-ARBA"/>
</dbReference>
<dbReference type="InterPro" id="IPR001623">
    <property type="entry name" value="DnaJ_domain"/>
</dbReference>
<dbReference type="SUPFAM" id="SSF54928">
    <property type="entry name" value="RNA-binding domain, RBD"/>
    <property type="match status" value="1"/>
</dbReference>
<dbReference type="SMART" id="SM00271">
    <property type="entry name" value="DnaJ"/>
    <property type="match status" value="1"/>
</dbReference>
<keyword evidence="4" id="KW-1185">Reference proteome</keyword>
<dbReference type="Pfam" id="PF00226">
    <property type="entry name" value="DnaJ"/>
    <property type="match status" value="1"/>
</dbReference>
<comment type="caution">
    <text evidence="3">The sequence shown here is derived from an EMBL/GenBank/DDBJ whole genome shotgun (WGS) entry which is preliminary data.</text>
</comment>
<dbReference type="AlphaFoldDB" id="A0A811M8A4"/>
<dbReference type="PANTHER" id="PTHR45098:SF1">
    <property type="entry name" value="DNAJ DOMAIN CONTAINING PROTEIN, EXPRESSED"/>
    <property type="match status" value="1"/>
</dbReference>
<dbReference type="Gene3D" id="3.30.70.330">
    <property type="match status" value="1"/>
</dbReference>
<gene>
    <name evidence="3" type="ORF">NCGR_LOCUS301</name>
</gene>
<name>A0A811M8A4_9POAL</name>
<feature type="compositionally biased region" description="Basic and acidic residues" evidence="1">
    <location>
        <begin position="102"/>
        <end position="112"/>
    </location>
</feature>
<evidence type="ECO:0000256" key="1">
    <source>
        <dbReference type="SAM" id="MobiDB-lite"/>
    </source>
</evidence>
<dbReference type="Gene3D" id="1.10.287.110">
    <property type="entry name" value="DnaJ domain"/>
    <property type="match status" value="1"/>
</dbReference>
<dbReference type="InterPro" id="IPR012677">
    <property type="entry name" value="Nucleotide-bd_a/b_plait_sf"/>
</dbReference>
<proteinExistence type="predicted"/>
<dbReference type="Proteomes" id="UP000604825">
    <property type="component" value="Unassembled WGS sequence"/>
</dbReference>
<organism evidence="3 4">
    <name type="scientific">Miscanthus lutarioriparius</name>
    <dbReference type="NCBI Taxonomy" id="422564"/>
    <lineage>
        <taxon>Eukaryota</taxon>
        <taxon>Viridiplantae</taxon>
        <taxon>Streptophyta</taxon>
        <taxon>Embryophyta</taxon>
        <taxon>Tracheophyta</taxon>
        <taxon>Spermatophyta</taxon>
        <taxon>Magnoliopsida</taxon>
        <taxon>Liliopsida</taxon>
        <taxon>Poales</taxon>
        <taxon>Poaceae</taxon>
        <taxon>PACMAD clade</taxon>
        <taxon>Panicoideae</taxon>
        <taxon>Andropogonodae</taxon>
        <taxon>Andropogoneae</taxon>
        <taxon>Saccharinae</taxon>
        <taxon>Miscanthus</taxon>
    </lineage>
</organism>
<dbReference type="EMBL" id="CAJGYO010000001">
    <property type="protein sequence ID" value="CAD6201879.1"/>
    <property type="molecule type" value="Genomic_DNA"/>
</dbReference>
<evidence type="ECO:0000259" key="2">
    <source>
        <dbReference type="PROSITE" id="PS50076"/>
    </source>
</evidence>
<sequence>MAATGHDEDDIDHYEVLCLPSGEEGAALTTEQIEKAYRTQSRLRHPDKRLDNPNATADFQLLSSSYKLLRDESLRRQFDARLRGRREAAARAAAAGTKRRKAVSDLEERERAAAAGHPADPDELAKREAKRMAADIERELAAFRAAKQASASGAPSTSAHGDKKGGTPQDGVKTDKGKILKVSWDGSADSYNAAKLEVLFQKFGKVEDIVIKTRKSRSKGSAIVVMGSKEAALLVIQNHFSLFPLNVAPVQESGGLSARSTQTHESRTNNIDGTGFNDLEASVFRKLQEVAIAQVLEPFDKRLKFTSSFLCKVGFLDLQDATLLTPCTTVLLRSIMLQYLLTDNKVLAFAVLAVMLYHRGLCVLSC</sequence>
<dbReference type="OrthoDB" id="10250354at2759"/>
<protein>
    <recommendedName>
        <fullName evidence="2">J domain-containing protein</fullName>
    </recommendedName>
</protein>